<dbReference type="Proteomes" id="UP000824782">
    <property type="component" value="Unassembled WGS sequence"/>
</dbReference>
<organism evidence="1 2">
    <name type="scientific">Engystomops pustulosus</name>
    <name type="common">Tungara frog</name>
    <name type="synonym">Physalaemus pustulosus</name>
    <dbReference type="NCBI Taxonomy" id="76066"/>
    <lineage>
        <taxon>Eukaryota</taxon>
        <taxon>Metazoa</taxon>
        <taxon>Chordata</taxon>
        <taxon>Craniata</taxon>
        <taxon>Vertebrata</taxon>
        <taxon>Euteleostomi</taxon>
        <taxon>Amphibia</taxon>
        <taxon>Batrachia</taxon>
        <taxon>Anura</taxon>
        <taxon>Neobatrachia</taxon>
        <taxon>Hyloidea</taxon>
        <taxon>Leptodactylidae</taxon>
        <taxon>Leiuperinae</taxon>
        <taxon>Engystomops</taxon>
    </lineage>
</organism>
<evidence type="ECO:0000313" key="2">
    <source>
        <dbReference type="Proteomes" id="UP000824782"/>
    </source>
</evidence>
<accession>A0AAV7B9R7</accession>
<proteinExistence type="predicted"/>
<name>A0AAV7B9R7_ENGPU</name>
<evidence type="ECO:0000313" key="1">
    <source>
        <dbReference type="EMBL" id="KAG8569313.1"/>
    </source>
</evidence>
<reference evidence="1" key="1">
    <citation type="thesis" date="2020" institute="ProQuest LLC" country="789 East Eisenhower Parkway, Ann Arbor, MI, USA">
        <title>Comparative Genomics and Chromosome Evolution.</title>
        <authorList>
            <person name="Mudd A.B."/>
        </authorList>
    </citation>
    <scope>NUCLEOTIDE SEQUENCE</scope>
    <source>
        <strain evidence="1">237g6f4</strain>
        <tissue evidence="1">Blood</tissue>
    </source>
</reference>
<comment type="caution">
    <text evidence="1">The sequence shown here is derived from an EMBL/GenBank/DDBJ whole genome shotgun (WGS) entry which is preliminary data.</text>
</comment>
<gene>
    <name evidence="1" type="ORF">GDO81_014362</name>
</gene>
<dbReference type="AlphaFoldDB" id="A0AAV7B9R7"/>
<keyword evidence="2" id="KW-1185">Reference proteome</keyword>
<protein>
    <submittedName>
        <fullName evidence="1">Uncharacterized protein</fullName>
    </submittedName>
</protein>
<dbReference type="EMBL" id="WNYA01000006">
    <property type="protein sequence ID" value="KAG8569313.1"/>
    <property type="molecule type" value="Genomic_DNA"/>
</dbReference>
<sequence>MTITMETYKKNTYQKQASIELSKTKRCYNLERDPKMRWNVFKSTYRICSAAQKLPHQSLSPMGLTI</sequence>